<reference evidence="2 3" key="1">
    <citation type="submission" date="2023-02" db="EMBL/GenBank/DDBJ databases">
        <title>Streptomyces sp. SCA4-21 with antifungal activity against Fusarium oxysporum f. sp. cubense, Streptomyces sp. SCA2-17 with antifungal activity against Fusarium oxysporum f. sp. cubense.</title>
        <authorList>
            <person name="Qi D."/>
        </authorList>
    </citation>
    <scope>NUCLEOTIDE SEQUENCE [LARGE SCALE GENOMIC DNA]</scope>
    <source>
        <strain evidence="2 3">SCA4-21</strain>
    </source>
</reference>
<gene>
    <name evidence="2" type="ORF">PS467_32685</name>
</gene>
<dbReference type="RefSeq" id="WP_311038239.1">
    <property type="nucleotide sequence ID" value="NZ_CP117522.1"/>
</dbReference>
<dbReference type="Gene3D" id="3.20.20.140">
    <property type="entry name" value="Metal-dependent hydrolases"/>
    <property type="match status" value="1"/>
</dbReference>
<dbReference type="Pfam" id="PF04909">
    <property type="entry name" value="Amidohydro_2"/>
    <property type="match status" value="1"/>
</dbReference>
<evidence type="ECO:0000313" key="2">
    <source>
        <dbReference type="EMBL" id="WNE99751.1"/>
    </source>
</evidence>
<protein>
    <submittedName>
        <fullName evidence="2">Amidohydrolase family protein</fullName>
    </submittedName>
</protein>
<dbReference type="PANTHER" id="PTHR35563">
    <property type="entry name" value="BARREL METAL-DEPENDENT HYDROLASE, PUTATIVE (AFU_ORTHOLOGUE AFUA_1G16240)-RELATED"/>
    <property type="match status" value="1"/>
</dbReference>
<dbReference type="PANTHER" id="PTHR35563:SF2">
    <property type="entry name" value="BARREL METAL-DEPENDENT HYDROLASE, PUTATIVE (AFU_ORTHOLOGUE AFUA_1G16240)-RELATED"/>
    <property type="match status" value="1"/>
</dbReference>
<dbReference type="InterPro" id="IPR006680">
    <property type="entry name" value="Amidohydro-rel"/>
</dbReference>
<dbReference type="Proteomes" id="UP001305606">
    <property type="component" value="Chromosome"/>
</dbReference>
<keyword evidence="3" id="KW-1185">Reference proteome</keyword>
<sequence length="288" mass="30969">MAVPLPEALPDGACDAHAHVFGPATRYPYAPDRGYTPPDALPAELTALHRRLGITRTVLVQPSPYGTDNSRLLDALGALGPSARGIAVIAPGTDRASLATMERAGVRGTRVNLGVHTTTDAERARRRIEETVRTISAVGWHLELHAGSRTLASLADTLADLPVPVVLDHFARVTPGAKDEPDALKTVLGLLETGHVWLKLSAPYRVAGDYDDVRDILATLVAARPDRLLWGSDWPHTGGTPADRNPRRVQPYLPVDDERSLTLLTTLLGEEPTHRVLVTNPAALYGFA</sequence>
<dbReference type="SUPFAM" id="SSF51556">
    <property type="entry name" value="Metallo-dependent hydrolases"/>
    <property type="match status" value="1"/>
</dbReference>
<accession>A0ABY9V518</accession>
<evidence type="ECO:0000259" key="1">
    <source>
        <dbReference type="Pfam" id="PF04909"/>
    </source>
</evidence>
<dbReference type="InterPro" id="IPR052358">
    <property type="entry name" value="Aro_Compnd_Degr_Hydrolases"/>
</dbReference>
<organism evidence="2 3">
    <name type="scientific">Streptomyces luomodiensis</name>
    <dbReference type="NCBI Taxonomy" id="3026192"/>
    <lineage>
        <taxon>Bacteria</taxon>
        <taxon>Bacillati</taxon>
        <taxon>Actinomycetota</taxon>
        <taxon>Actinomycetes</taxon>
        <taxon>Kitasatosporales</taxon>
        <taxon>Streptomycetaceae</taxon>
        <taxon>Streptomyces</taxon>
    </lineage>
</organism>
<feature type="domain" description="Amidohydrolase-related" evidence="1">
    <location>
        <begin position="14"/>
        <end position="287"/>
    </location>
</feature>
<proteinExistence type="predicted"/>
<name>A0ABY9V518_9ACTN</name>
<evidence type="ECO:0000313" key="3">
    <source>
        <dbReference type="Proteomes" id="UP001305606"/>
    </source>
</evidence>
<dbReference type="EMBL" id="CP117522">
    <property type="protein sequence ID" value="WNE99751.1"/>
    <property type="molecule type" value="Genomic_DNA"/>
</dbReference>
<dbReference type="InterPro" id="IPR032466">
    <property type="entry name" value="Metal_Hydrolase"/>
</dbReference>